<dbReference type="AlphaFoldDB" id="A0A930VJ08"/>
<dbReference type="SMART" id="SM00855">
    <property type="entry name" value="PGAM"/>
    <property type="match status" value="1"/>
</dbReference>
<comment type="caution">
    <text evidence="1">The sequence shown here is derived from an EMBL/GenBank/DDBJ whole genome shotgun (WGS) entry which is preliminary data.</text>
</comment>
<evidence type="ECO:0000313" key="2">
    <source>
        <dbReference type="Proteomes" id="UP000660668"/>
    </source>
</evidence>
<dbReference type="CDD" id="cd07067">
    <property type="entry name" value="HP_PGM_like"/>
    <property type="match status" value="1"/>
</dbReference>
<gene>
    <name evidence="1" type="ORF">ISU10_07130</name>
</gene>
<reference evidence="1" key="1">
    <citation type="submission" date="2020-11" db="EMBL/GenBank/DDBJ databases">
        <title>Nocardioides cynanchi sp. nov., isolated from soil of rhizosphere of Cynanchum wilfordii.</title>
        <authorList>
            <person name="Lee J.-S."/>
            <person name="Suh M.K."/>
            <person name="Kim J.-S."/>
        </authorList>
    </citation>
    <scope>NUCLEOTIDE SEQUENCE</scope>
    <source>
        <strain evidence="1">KCTC 19276</strain>
    </source>
</reference>
<dbReference type="GO" id="GO:0005737">
    <property type="term" value="C:cytoplasm"/>
    <property type="evidence" value="ECO:0007669"/>
    <property type="project" value="TreeGrafter"/>
</dbReference>
<dbReference type="SUPFAM" id="SSF53254">
    <property type="entry name" value="Phosphoglycerate mutase-like"/>
    <property type="match status" value="1"/>
</dbReference>
<proteinExistence type="predicted"/>
<dbReference type="InterPro" id="IPR013078">
    <property type="entry name" value="His_Pase_superF_clade-1"/>
</dbReference>
<keyword evidence="2" id="KW-1185">Reference proteome</keyword>
<organism evidence="1 2">
    <name type="scientific">Nocardioides agariphilus</name>
    <dbReference type="NCBI Taxonomy" id="433664"/>
    <lineage>
        <taxon>Bacteria</taxon>
        <taxon>Bacillati</taxon>
        <taxon>Actinomycetota</taxon>
        <taxon>Actinomycetes</taxon>
        <taxon>Propionibacteriales</taxon>
        <taxon>Nocardioidaceae</taxon>
        <taxon>Nocardioides</taxon>
    </lineage>
</organism>
<dbReference type="PANTHER" id="PTHR48100">
    <property type="entry name" value="BROAD-SPECIFICITY PHOSPHATASE YOR283W-RELATED"/>
    <property type="match status" value="1"/>
</dbReference>
<dbReference type="InterPro" id="IPR050275">
    <property type="entry name" value="PGM_Phosphatase"/>
</dbReference>
<dbReference type="Proteomes" id="UP000660668">
    <property type="component" value="Unassembled WGS sequence"/>
</dbReference>
<sequence length="194" mass="20720">MTDLQCPARVFLARHGHTEYESPVMVNHGGTLTAVGRAQARELGEKLRGERIAHVYCSSVARAVQTAELAAGVLGVEVTVREGLAEFAVGDAYGMPNGQGIFVAEMERWVAGDVDAVYPGSESAVDVVTRVRPVLDAIADSHRGEAVLVVSHGGVIVATQAVMDFRPGRTWDFENCGYVELQGDASGWRVVSKP</sequence>
<evidence type="ECO:0000313" key="1">
    <source>
        <dbReference type="EMBL" id="MBF4767537.1"/>
    </source>
</evidence>
<dbReference type="Gene3D" id="3.40.50.1240">
    <property type="entry name" value="Phosphoglycerate mutase-like"/>
    <property type="match status" value="1"/>
</dbReference>
<dbReference type="GO" id="GO:0016791">
    <property type="term" value="F:phosphatase activity"/>
    <property type="evidence" value="ECO:0007669"/>
    <property type="project" value="TreeGrafter"/>
</dbReference>
<dbReference type="RefSeq" id="WP_194695683.1">
    <property type="nucleotide sequence ID" value="NZ_JADKPO010000007.1"/>
</dbReference>
<dbReference type="InterPro" id="IPR029033">
    <property type="entry name" value="His_PPase_superfam"/>
</dbReference>
<dbReference type="PANTHER" id="PTHR48100:SF1">
    <property type="entry name" value="HISTIDINE PHOSPHATASE FAMILY PROTEIN-RELATED"/>
    <property type="match status" value="1"/>
</dbReference>
<protein>
    <submittedName>
        <fullName evidence="1">Histidine phosphatase family protein</fullName>
    </submittedName>
</protein>
<dbReference type="EMBL" id="JADKPO010000007">
    <property type="protein sequence ID" value="MBF4767537.1"/>
    <property type="molecule type" value="Genomic_DNA"/>
</dbReference>
<accession>A0A930VJ08</accession>
<dbReference type="Pfam" id="PF00300">
    <property type="entry name" value="His_Phos_1"/>
    <property type="match status" value="1"/>
</dbReference>
<name>A0A930VJ08_9ACTN</name>